<evidence type="ECO:0000313" key="2">
    <source>
        <dbReference type="EMBL" id="GEQ84565.1"/>
    </source>
</evidence>
<dbReference type="RefSeq" id="WP_151892523.1">
    <property type="nucleotide sequence ID" value="NZ_BKCF01000001.1"/>
</dbReference>
<evidence type="ECO:0000313" key="3">
    <source>
        <dbReference type="Proteomes" id="UP000326994"/>
    </source>
</evidence>
<reference evidence="2 3" key="1">
    <citation type="submission" date="2019-08" db="EMBL/GenBank/DDBJ databases">
        <title>Ulvibacter marinistellae sp. nov., isolated from a starfish, Patiria pectinifera.</title>
        <authorList>
            <person name="Kawano K."/>
            <person name="Ushijima N."/>
            <person name="Kihara M."/>
            <person name="Itoh H."/>
        </authorList>
    </citation>
    <scope>NUCLEOTIDE SEQUENCE [LARGE SCALE GENOMIC DNA]</scope>
    <source>
        <strain evidence="2 3">KK4</strain>
    </source>
</reference>
<keyword evidence="2" id="KW-0808">Transferase</keyword>
<dbReference type="OrthoDB" id="9803241at2"/>
<dbReference type="Pfam" id="PF04101">
    <property type="entry name" value="Glyco_tran_28_C"/>
    <property type="match status" value="1"/>
</dbReference>
<evidence type="ECO:0000259" key="1">
    <source>
        <dbReference type="Pfam" id="PF04101"/>
    </source>
</evidence>
<dbReference type="PANTHER" id="PTHR21015:SF22">
    <property type="entry name" value="GLYCOSYLTRANSFERASE"/>
    <property type="match status" value="1"/>
</dbReference>
<dbReference type="Proteomes" id="UP000326994">
    <property type="component" value="Unassembled WGS sequence"/>
</dbReference>
<dbReference type="Gene3D" id="3.40.50.2000">
    <property type="entry name" value="Glycogen Phosphorylase B"/>
    <property type="match status" value="1"/>
</dbReference>
<dbReference type="AlphaFoldDB" id="A0A5J4FWZ3"/>
<proteinExistence type="predicted"/>
<dbReference type="InterPro" id="IPR007235">
    <property type="entry name" value="Glyco_trans_28_C"/>
</dbReference>
<keyword evidence="3" id="KW-1185">Reference proteome</keyword>
<comment type="caution">
    <text evidence="2">The sequence shown here is derived from an EMBL/GenBank/DDBJ whole genome shotgun (WGS) entry which is preliminary data.</text>
</comment>
<accession>A0A5J4FWZ3</accession>
<name>A0A5J4FWZ3_9FLAO</name>
<sequence length="353" mass="40288">MMQRKTILVAPLNWGLGHATRCIPIINELIIHGFKVIVAGDGAALLLLQKEFPKLEHIELPSYNITYPRKGNKFRWNLLLKVPHILKTIAAEKRRVSKIVEEYNIKGIISDNRWGVISKKVPSVFVTHQLHVLSGSTTSITSKLHQNIIRKFTECWIPDFKGPRNLSGKLGHINDLDFPVKYIGTLSRLRQEEITKNYDILILLSGPEPQRTMLEKRLLAEFKDDARNILLVRGVVENEETVSYFGNIKIINYLKTDALSQAINESELVVARSGYTTIMDLAALEKKCFFIPTPGQYEQKYLAKRLKEKGIVASCKQRSFTKKKLLSVTLYSGLSKEKHTQDYGKLFSLFHSK</sequence>
<protein>
    <submittedName>
        <fullName evidence="2">Glycosyl transferase</fullName>
    </submittedName>
</protein>
<dbReference type="EMBL" id="BKCF01000001">
    <property type="protein sequence ID" value="GEQ84565.1"/>
    <property type="molecule type" value="Genomic_DNA"/>
</dbReference>
<dbReference type="PANTHER" id="PTHR21015">
    <property type="entry name" value="UDP-N-ACETYLGLUCOSAMINE--N-ACETYLMURAMYL-(PENTAPEPTIDE) PYROPHOSPHORYL-UNDECAPRENOL N-ACETYLGLUCOSAMINE TRANSFERASE 1"/>
    <property type="match status" value="1"/>
</dbReference>
<dbReference type="SUPFAM" id="SSF53756">
    <property type="entry name" value="UDP-Glycosyltransferase/glycogen phosphorylase"/>
    <property type="match status" value="1"/>
</dbReference>
<dbReference type="GO" id="GO:0016758">
    <property type="term" value="F:hexosyltransferase activity"/>
    <property type="evidence" value="ECO:0007669"/>
    <property type="project" value="InterPro"/>
</dbReference>
<organism evidence="2 3">
    <name type="scientific">Patiriisocius marinistellae</name>
    <dbReference type="NCBI Taxonomy" id="2494560"/>
    <lineage>
        <taxon>Bacteria</taxon>
        <taxon>Pseudomonadati</taxon>
        <taxon>Bacteroidota</taxon>
        <taxon>Flavobacteriia</taxon>
        <taxon>Flavobacteriales</taxon>
        <taxon>Flavobacteriaceae</taxon>
        <taxon>Patiriisocius</taxon>
    </lineage>
</organism>
<gene>
    <name evidence="2" type="ORF">ULMS_00730</name>
</gene>
<feature type="domain" description="Glycosyl transferase family 28 C-terminal" evidence="1">
    <location>
        <begin position="227"/>
        <end position="336"/>
    </location>
</feature>